<dbReference type="AlphaFoldDB" id="A0AAX4Y377"/>
<name>A0AAX4Y377_9BACE</name>
<proteinExistence type="predicted"/>
<comment type="caution">
    <text evidence="1">The sequence shown here is derived from an EMBL/GenBank/DDBJ whole genome shotgun (WGS) entry which is preliminary data.</text>
</comment>
<sequence>LSANFTYSIGNDVYNANKIEYTSSYQYYYRNMLDIMGEEVEERHVPERDVAHGHVVVTGVFGFDALESLYPHPFFGVQDVAAEQDAGIFLSLTAI</sequence>
<organism evidence="1 2">
    <name type="scientific">Bacteroides cellulosilyticus</name>
    <dbReference type="NCBI Taxonomy" id="246787"/>
    <lineage>
        <taxon>Bacteria</taxon>
        <taxon>Pseudomonadati</taxon>
        <taxon>Bacteroidota</taxon>
        <taxon>Bacteroidia</taxon>
        <taxon>Bacteroidales</taxon>
        <taxon>Bacteroidaceae</taxon>
        <taxon>Bacteroides</taxon>
    </lineage>
</organism>
<protein>
    <recommendedName>
        <fullName evidence="3">TonB-dependent receptor</fullName>
    </recommendedName>
</protein>
<dbReference type="Proteomes" id="UP001221924">
    <property type="component" value="Unassembled WGS sequence"/>
</dbReference>
<dbReference type="RefSeq" id="WP_275203266.1">
    <property type="nucleotide sequence ID" value="NZ_JARFID010001200.1"/>
</dbReference>
<feature type="non-terminal residue" evidence="1">
    <location>
        <position position="1"/>
    </location>
</feature>
<reference evidence="1" key="1">
    <citation type="submission" date="2023-03" db="EMBL/GenBank/DDBJ databases">
        <title>DFI Biobank Strains.</title>
        <authorList>
            <person name="Mostad J."/>
            <person name="Paddock L."/>
            <person name="Medina S."/>
            <person name="Waligurski E."/>
            <person name="Barat B."/>
            <person name="Smith R."/>
            <person name="Burgo V."/>
            <person name="Metcalfe C."/>
            <person name="Woodson C."/>
            <person name="Sundararajan A."/>
            <person name="Ramaswamy R."/>
            <person name="Lin H."/>
            <person name="Pamer E.G."/>
        </authorList>
    </citation>
    <scope>NUCLEOTIDE SEQUENCE</scope>
    <source>
        <strain evidence="1">DFI.9.5</strain>
    </source>
</reference>
<accession>A0AAX4Y377</accession>
<evidence type="ECO:0000313" key="1">
    <source>
        <dbReference type="EMBL" id="MDE8698425.1"/>
    </source>
</evidence>
<evidence type="ECO:0008006" key="3">
    <source>
        <dbReference type="Google" id="ProtNLM"/>
    </source>
</evidence>
<gene>
    <name evidence="1" type="ORF">PZH42_31505</name>
</gene>
<feature type="non-terminal residue" evidence="1">
    <location>
        <position position="95"/>
    </location>
</feature>
<dbReference type="EMBL" id="JARFID010001200">
    <property type="protein sequence ID" value="MDE8698425.1"/>
    <property type="molecule type" value="Genomic_DNA"/>
</dbReference>
<evidence type="ECO:0000313" key="2">
    <source>
        <dbReference type="Proteomes" id="UP001221924"/>
    </source>
</evidence>